<feature type="compositionally biased region" description="Polar residues" evidence="1">
    <location>
        <begin position="1"/>
        <end position="12"/>
    </location>
</feature>
<comment type="caution">
    <text evidence="2">The sequence shown here is derived from an EMBL/GenBank/DDBJ whole genome shotgun (WGS) entry which is preliminary data.</text>
</comment>
<evidence type="ECO:0000256" key="1">
    <source>
        <dbReference type="SAM" id="MobiDB-lite"/>
    </source>
</evidence>
<name>A0A9P4UV66_9PLEO</name>
<reference evidence="2" key="1">
    <citation type="journal article" date="2020" name="Stud. Mycol.">
        <title>101 Dothideomycetes genomes: a test case for predicting lifestyles and emergence of pathogens.</title>
        <authorList>
            <person name="Haridas S."/>
            <person name="Albert R."/>
            <person name="Binder M."/>
            <person name="Bloem J."/>
            <person name="Labutti K."/>
            <person name="Salamov A."/>
            <person name="Andreopoulos B."/>
            <person name="Baker S."/>
            <person name="Barry K."/>
            <person name="Bills G."/>
            <person name="Bluhm B."/>
            <person name="Cannon C."/>
            <person name="Castanera R."/>
            <person name="Culley D."/>
            <person name="Daum C."/>
            <person name="Ezra D."/>
            <person name="Gonzalez J."/>
            <person name="Henrissat B."/>
            <person name="Kuo A."/>
            <person name="Liang C."/>
            <person name="Lipzen A."/>
            <person name="Lutzoni F."/>
            <person name="Magnuson J."/>
            <person name="Mondo S."/>
            <person name="Nolan M."/>
            <person name="Ohm R."/>
            <person name="Pangilinan J."/>
            <person name="Park H.-J."/>
            <person name="Ramirez L."/>
            <person name="Alfaro M."/>
            <person name="Sun H."/>
            <person name="Tritt A."/>
            <person name="Yoshinaga Y."/>
            <person name="Zwiers L.-H."/>
            <person name="Turgeon B."/>
            <person name="Goodwin S."/>
            <person name="Spatafora J."/>
            <person name="Crous P."/>
            <person name="Grigoriev I."/>
        </authorList>
    </citation>
    <scope>NUCLEOTIDE SEQUENCE</scope>
    <source>
        <strain evidence="2">CBS 125425</strain>
    </source>
</reference>
<protein>
    <submittedName>
        <fullName evidence="2">Uncharacterized protein</fullName>
    </submittedName>
</protein>
<dbReference type="Proteomes" id="UP000799444">
    <property type="component" value="Unassembled WGS sequence"/>
</dbReference>
<feature type="region of interest" description="Disordered" evidence="1">
    <location>
        <begin position="1"/>
        <end position="39"/>
    </location>
</feature>
<feature type="non-terminal residue" evidence="2">
    <location>
        <position position="1"/>
    </location>
</feature>
<evidence type="ECO:0000313" key="2">
    <source>
        <dbReference type="EMBL" id="KAF2726448.1"/>
    </source>
</evidence>
<gene>
    <name evidence="2" type="ORF">EJ04DRAFT_530271</name>
</gene>
<organism evidence="2 3">
    <name type="scientific">Polyplosphaeria fusca</name>
    <dbReference type="NCBI Taxonomy" id="682080"/>
    <lineage>
        <taxon>Eukaryota</taxon>
        <taxon>Fungi</taxon>
        <taxon>Dikarya</taxon>
        <taxon>Ascomycota</taxon>
        <taxon>Pezizomycotina</taxon>
        <taxon>Dothideomycetes</taxon>
        <taxon>Pleosporomycetidae</taxon>
        <taxon>Pleosporales</taxon>
        <taxon>Tetraplosphaeriaceae</taxon>
        <taxon>Polyplosphaeria</taxon>
    </lineage>
</organism>
<proteinExistence type="predicted"/>
<evidence type="ECO:0000313" key="3">
    <source>
        <dbReference type="Proteomes" id="UP000799444"/>
    </source>
</evidence>
<accession>A0A9P4UV66</accession>
<sequence>LDYFLSSKSGGNQKRSNQSKQRKKQWRSSSYSGSESDNERLFDRQIKQLKRQLTISSLQGQVNQTDAAAIPPLQYTPISLPVPQYTFPPGYMPMGYSGYHPIPQQPQPIAPSTSAKPVRLKTPPERFSILSSSLINGKTDTQKDVVDFFEWIIPRQPEKLWPAYAKAQDIIISKGWTVEDIKSMADQQSPMYVQAIGEPYNLKEGII</sequence>
<keyword evidence="3" id="KW-1185">Reference proteome</keyword>
<dbReference type="EMBL" id="ML996490">
    <property type="protein sequence ID" value="KAF2726448.1"/>
    <property type="molecule type" value="Genomic_DNA"/>
</dbReference>
<dbReference type="AlphaFoldDB" id="A0A9P4UV66"/>